<accession>A0A434ACM8</accession>
<evidence type="ECO:0000256" key="1">
    <source>
        <dbReference type="SAM" id="Phobius"/>
    </source>
</evidence>
<sequence>MEKVWEFYKGGAWVEYFLIVSTVLFIVVAFILYLMIVRSRNSNIRKEKLTIEYTILIEKILFALIFEDTSLAALKENQDFSRLIEDGFFREVLTESVISLHKNYEGIYARKLEQFYKESGLIQDSFKKLRNPNWEIKCKGITEVAEMNITRVFSSILTVSKAQNKTLKITALNACIKLGGVKGITHLTEHPYPIDDWTQVNIISAFKKHDIGDTEGVEFLLESQNTTVVALGLKLIRELKLTQKLPYVAELAARTHNTIIQYEAQNVLKTLNA</sequence>
<feature type="transmembrane region" description="Helical" evidence="1">
    <location>
        <begin position="16"/>
        <end position="36"/>
    </location>
</feature>
<dbReference type="Proteomes" id="UP000288102">
    <property type="component" value="Unassembled WGS sequence"/>
</dbReference>
<evidence type="ECO:0000313" key="3">
    <source>
        <dbReference type="Proteomes" id="UP000288102"/>
    </source>
</evidence>
<dbReference type="AlphaFoldDB" id="A0A434ACM8"/>
<comment type="caution">
    <text evidence="2">The sequence shown here is derived from an EMBL/GenBank/DDBJ whole genome shotgun (WGS) entry which is preliminary data.</text>
</comment>
<organism evidence="2 3">
    <name type="scientific">Flavobacterium cupreum</name>
    <dbReference type="NCBI Taxonomy" id="2133766"/>
    <lineage>
        <taxon>Bacteria</taxon>
        <taxon>Pseudomonadati</taxon>
        <taxon>Bacteroidota</taxon>
        <taxon>Flavobacteriia</taxon>
        <taxon>Flavobacteriales</taxon>
        <taxon>Flavobacteriaceae</taxon>
        <taxon>Flavobacterium</taxon>
    </lineage>
</organism>
<evidence type="ECO:0000313" key="2">
    <source>
        <dbReference type="EMBL" id="RUT72114.1"/>
    </source>
</evidence>
<reference evidence="3" key="1">
    <citation type="journal article" date="2019" name="Syst. Appl. Microbiol.">
        <title>Flavobacterium circumlabens sp. nov. and Flavobacterium cupreum sp. nov., two psychrotrophic species isolated from Antarctic environmental samples.</title>
        <authorList>
            <person name="Kralova S."/>
            <person name="Busse H.-J."/>
            <person name="Svec P."/>
            <person name="Maslanova I."/>
            <person name="Stankova E."/>
            <person name="Bartak M."/>
            <person name="Sedlacek I."/>
        </authorList>
    </citation>
    <scope>NUCLEOTIDE SEQUENCE [LARGE SCALE GENOMIC DNA]</scope>
    <source>
        <strain evidence="3">CCM 8825</strain>
    </source>
</reference>
<keyword evidence="1" id="KW-1133">Transmembrane helix</keyword>
<dbReference type="EMBL" id="QWDM01000001">
    <property type="protein sequence ID" value="RUT72114.1"/>
    <property type="molecule type" value="Genomic_DNA"/>
</dbReference>
<gene>
    <name evidence="2" type="ORF">D0817_00380</name>
</gene>
<name>A0A434ACM8_9FLAO</name>
<keyword evidence="1" id="KW-0812">Transmembrane</keyword>
<dbReference type="RefSeq" id="WP_127336411.1">
    <property type="nucleotide sequence ID" value="NZ_QWDM01000001.1"/>
</dbReference>
<proteinExistence type="predicted"/>
<keyword evidence="1" id="KW-0472">Membrane</keyword>
<keyword evidence="3" id="KW-1185">Reference proteome</keyword>
<protein>
    <recommendedName>
        <fullName evidence="4">HEAT repeat domain-containing protein</fullName>
    </recommendedName>
</protein>
<dbReference type="OrthoDB" id="1454284at2"/>
<evidence type="ECO:0008006" key="4">
    <source>
        <dbReference type="Google" id="ProtNLM"/>
    </source>
</evidence>